<evidence type="ECO:0000313" key="6">
    <source>
        <dbReference type="EMBL" id="KAF7803145.1"/>
    </source>
</evidence>
<dbReference type="Pfam" id="PF00083">
    <property type="entry name" value="Sugar_tr"/>
    <property type="match status" value="1"/>
</dbReference>
<organism evidence="6 7">
    <name type="scientific">Senna tora</name>
    <dbReference type="NCBI Taxonomy" id="362788"/>
    <lineage>
        <taxon>Eukaryota</taxon>
        <taxon>Viridiplantae</taxon>
        <taxon>Streptophyta</taxon>
        <taxon>Embryophyta</taxon>
        <taxon>Tracheophyta</taxon>
        <taxon>Spermatophyta</taxon>
        <taxon>Magnoliopsida</taxon>
        <taxon>eudicotyledons</taxon>
        <taxon>Gunneridae</taxon>
        <taxon>Pentapetalae</taxon>
        <taxon>rosids</taxon>
        <taxon>fabids</taxon>
        <taxon>Fabales</taxon>
        <taxon>Fabaceae</taxon>
        <taxon>Caesalpinioideae</taxon>
        <taxon>Cassia clade</taxon>
        <taxon>Senna</taxon>
    </lineage>
</organism>
<keyword evidence="4" id="KW-0472">Membrane</keyword>
<evidence type="ECO:0000256" key="3">
    <source>
        <dbReference type="ARBA" id="ARBA00022989"/>
    </source>
</evidence>
<reference evidence="6" key="1">
    <citation type="submission" date="2020-09" db="EMBL/GenBank/DDBJ databases">
        <title>Genome-Enabled Discovery of Anthraquinone Biosynthesis in Senna tora.</title>
        <authorList>
            <person name="Kang S.-H."/>
            <person name="Pandey R.P."/>
            <person name="Lee C.-M."/>
            <person name="Sim J.-S."/>
            <person name="Jeong J.-T."/>
            <person name="Choi B.-S."/>
            <person name="Jung M."/>
            <person name="Ginzburg D."/>
            <person name="Zhao K."/>
            <person name="Won S.Y."/>
            <person name="Oh T.-J."/>
            <person name="Yu Y."/>
            <person name="Kim N.-H."/>
            <person name="Lee O.R."/>
            <person name="Lee T.-H."/>
            <person name="Bashyal P."/>
            <person name="Kim T.-S."/>
            <person name="Lee W.-H."/>
            <person name="Kawkins C."/>
            <person name="Kim C.-K."/>
            <person name="Kim J.S."/>
            <person name="Ahn B.O."/>
            <person name="Rhee S.Y."/>
            <person name="Sohng J.K."/>
        </authorList>
    </citation>
    <scope>NUCLEOTIDE SEQUENCE</scope>
    <source>
        <tissue evidence="6">Leaf</tissue>
    </source>
</reference>
<dbReference type="SUPFAM" id="SSF103473">
    <property type="entry name" value="MFS general substrate transporter"/>
    <property type="match status" value="1"/>
</dbReference>
<dbReference type="InterPro" id="IPR036259">
    <property type="entry name" value="MFS_trans_sf"/>
</dbReference>
<evidence type="ECO:0000256" key="4">
    <source>
        <dbReference type="ARBA" id="ARBA00023136"/>
    </source>
</evidence>
<comment type="subcellular location">
    <subcellularLocation>
        <location evidence="1">Membrane</location>
        <topology evidence="1">Multi-pass membrane protein</topology>
    </subcellularLocation>
</comment>
<sequence length="69" mass="7593">MALGGAIIGAAVGGWMNDRFGRKASILIANVLFSNIGSCAKAPVLLSNRVQIRPHFTWDWKCSKLRYLM</sequence>
<proteinExistence type="predicted"/>
<protein>
    <submittedName>
        <fullName evidence="6">Putative inositol transporter 2-like protein</fullName>
    </submittedName>
</protein>
<dbReference type="InterPro" id="IPR020846">
    <property type="entry name" value="MFS_dom"/>
</dbReference>
<dbReference type="InterPro" id="IPR005828">
    <property type="entry name" value="MFS_sugar_transport-like"/>
</dbReference>
<evidence type="ECO:0000313" key="7">
    <source>
        <dbReference type="Proteomes" id="UP000634136"/>
    </source>
</evidence>
<comment type="caution">
    <text evidence="6">The sequence shown here is derived from an EMBL/GenBank/DDBJ whole genome shotgun (WGS) entry which is preliminary data.</text>
</comment>
<gene>
    <name evidence="6" type="ORF">G2W53_042256</name>
</gene>
<evidence type="ECO:0000256" key="1">
    <source>
        <dbReference type="ARBA" id="ARBA00004141"/>
    </source>
</evidence>
<accession>A0A834SIH4</accession>
<dbReference type="PROSITE" id="PS50850">
    <property type="entry name" value="MFS"/>
    <property type="match status" value="1"/>
</dbReference>
<evidence type="ECO:0000256" key="2">
    <source>
        <dbReference type="ARBA" id="ARBA00022692"/>
    </source>
</evidence>
<keyword evidence="2" id="KW-0812">Transmembrane</keyword>
<keyword evidence="3" id="KW-1133">Transmembrane helix</keyword>
<dbReference type="GO" id="GO:0016020">
    <property type="term" value="C:membrane"/>
    <property type="evidence" value="ECO:0007669"/>
    <property type="project" value="UniProtKB-SubCell"/>
</dbReference>
<keyword evidence="7" id="KW-1185">Reference proteome</keyword>
<dbReference type="EMBL" id="JAAIUW010000013">
    <property type="protein sequence ID" value="KAF7803145.1"/>
    <property type="molecule type" value="Genomic_DNA"/>
</dbReference>
<dbReference type="GO" id="GO:0022857">
    <property type="term" value="F:transmembrane transporter activity"/>
    <property type="evidence" value="ECO:0007669"/>
    <property type="project" value="InterPro"/>
</dbReference>
<dbReference type="Gene3D" id="1.20.1250.20">
    <property type="entry name" value="MFS general substrate transporter like domains"/>
    <property type="match status" value="1"/>
</dbReference>
<dbReference type="AlphaFoldDB" id="A0A834SIH4"/>
<evidence type="ECO:0000259" key="5">
    <source>
        <dbReference type="PROSITE" id="PS50850"/>
    </source>
</evidence>
<name>A0A834SIH4_9FABA</name>
<dbReference type="Proteomes" id="UP000634136">
    <property type="component" value="Unassembled WGS sequence"/>
</dbReference>
<feature type="domain" description="Major facilitator superfamily (MFS) profile" evidence="5">
    <location>
        <begin position="1"/>
        <end position="69"/>
    </location>
</feature>